<evidence type="ECO:0000313" key="4">
    <source>
        <dbReference type="EMBL" id="GAB1251611.1"/>
    </source>
</evidence>
<sequence>MRIHPILLILTILVPLSSFVSCKNRKEKDNNATTVVADNLPVSSPFNADSAYSFVLRQVEFGPRIPGSNAHKECGDWLANKLSAFGASVIEQKAPLTTHDGKQFEMRNIIASFNPDEAERLLLFAHWDTRPWCDQDEDPTWHNKPLDGADDGASGVAVLLEMARLIQAEKSKLGVDIVLFDLEDYGKYNAEDSWCLGSTYWSQHPHKEGYTARYGILLDMVGAKDARFKWEYFSKSNASHILSKVWKKASENGYTDYFIPASTAALTDDHIPVMRYRGIPSINIVNYCEDRTKGFGDHWHTHADNINVIDKNVLKAVGSTIWSTINE</sequence>
<feature type="domain" description="Peptidase M28" evidence="3">
    <location>
        <begin position="108"/>
        <end position="323"/>
    </location>
</feature>
<dbReference type="Gene3D" id="3.40.630.10">
    <property type="entry name" value="Zn peptidases"/>
    <property type="match status" value="1"/>
</dbReference>
<dbReference type="InterPro" id="IPR040234">
    <property type="entry name" value="QC/QCL"/>
</dbReference>
<keyword evidence="2" id="KW-0012">Acyltransferase</keyword>
<dbReference type="PANTHER" id="PTHR12283:SF6">
    <property type="entry name" value="GLUTAMINYL-PEPTIDE CYCLOTRANSFERASE-RELATED"/>
    <property type="match status" value="1"/>
</dbReference>
<protein>
    <submittedName>
        <fullName evidence="4">M28 family peptidase</fullName>
    </submittedName>
</protein>
<gene>
    <name evidence="4" type="ORF">Tsumi_07150</name>
</gene>
<keyword evidence="5" id="KW-1185">Reference proteome</keyword>
<evidence type="ECO:0000256" key="2">
    <source>
        <dbReference type="ARBA" id="ARBA00023315"/>
    </source>
</evidence>
<dbReference type="SUPFAM" id="SSF53187">
    <property type="entry name" value="Zn-dependent exopeptidases"/>
    <property type="match status" value="1"/>
</dbReference>
<dbReference type="InterPro" id="IPR007484">
    <property type="entry name" value="Peptidase_M28"/>
</dbReference>
<dbReference type="PROSITE" id="PS51257">
    <property type="entry name" value="PROKAR_LIPOPROTEIN"/>
    <property type="match status" value="1"/>
</dbReference>
<evidence type="ECO:0000259" key="3">
    <source>
        <dbReference type="Pfam" id="PF04389"/>
    </source>
</evidence>
<keyword evidence="1" id="KW-0808">Transferase</keyword>
<comment type="caution">
    <text evidence="4">The sequence shown here is derived from an EMBL/GenBank/DDBJ whole genome shotgun (WGS) entry which is preliminary data.</text>
</comment>
<evidence type="ECO:0000256" key="1">
    <source>
        <dbReference type="ARBA" id="ARBA00022679"/>
    </source>
</evidence>
<proteinExistence type="predicted"/>
<dbReference type="PANTHER" id="PTHR12283">
    <property type="entry name" value="GLUTAMINYL-PEPTIDE CYCLOTRANSFERASE"/>
    <property type="match status" value="1"/>
</dbReference>
<name>A0ABQ0E1L1_9PORP</name>
<dbReference type="RefSeq" id="WP_411915415.1">
    <property type="nucleotide sequence ID" value="NZ_BAAFSF010000001.1"/>
</dbReference>
<accession>A0ABQ0E1L1</accession>
<dbReference type="EMBL" id="BAAFSF010000001">
    <property type="protein sequence ID" value="GAB1251611.1"/>
    <property type="molecule type" value="Genomic_DNA"/>
</dbReference>
<dbReference type="Pfam" id="PF04389">
    <property type="entry name" value="Peptidase_M28"/>
    <property type="match status" value="1"/>
</dbReference>
<reference evidence="4 5" key="1">
    <citation type="journal article" date="2025" name="Int. J. Syst. Evol. Microbiol.">
        <title>Desulfovibrio falkowii sp. nov., Porphyromonas miyakawae sp. nov., Mediterraneibacter flintii sp. nov. and Owariibacterium komagatae gen. nov., sp. nov., isolated from human faeces.</title>
        <authorList>
            <person name="Hamaguchi T."/>
            <person name="Ohara M."/>
            <person name="Hisatomi A."/>
            <person name="Sekiguchi K."/>
            <person name="Takeda J.I."/>
            <person name="Ueyama J."/>
            <person name="Ito M."/>
            <person name="Nishiwaki H."/>
            <person name="Ogi T."/>
            <person name="Hirayama M."/>
            <person name="Ohkuma M."/>
            <person name="Sakamoto M."/>
            <person name="Ohno K."/>
        </authorList>
    </citation>
    <scope>NUCLEOTIDE SEQUENCE [LARGE SCALE GENOMIC DNA]</scope>
    <source>
        <strain evidence="4 5">13CB11C</strain>
    </source>
</reference>
<dbReference type="Proteomes" id="UP001628220">
    <property type="component" value="Unassembled WGS sequence"/>
</dbReference>
<evidence type="ECO:0000313" key="5">
    <source>
        <dbReference type="Proteomes" id="UP001628220"/>
    </source>
</evidence>
<organism evidence="4 5">
    <name type="scientific">Porphyromonas miyakawae</name>
    <dbReference type="NCBI Taxonomy" id="3137470"/>
    <lineage>
        <taxon>Bacteria</taxon>
        <taxon>Pseudomonadati</taxon>
        <taxon>Bacteroidota</taxon>
        <taxon>Bacteroidia</taxon>
        <taxon>Bacteroidales</taxon>
        <taxon>Porphyromonadaceae</taxon>
        <taxon>Porphyromonas</taxon>
    </lineage>
</organism>